<name>T2M1Y1_HYDVU</name>
<keyword evidence="3" id="KW-0963">Cytoplasm</keyword>
<dbReference type="PANTHER" id="PTHR12474">
    <property type="entry name" value="P53 REGULATED PA26 NUCLEAR PROTEIN SESTRIN"/>
    <property type="match status" value="1"/>
</dbReference>
<organism evidence="4">
    <name type="scientific">Hydra vulgaris</name>
    <name type="common">Hydra</name>
    <name type="synonym">Hydra attenuata</name>
    <dbReference type="NCBI Taxonomy" id="6087"/>
    <lineage>
        <taxon>Eukaryota</taxon>
        <taxon>Metazoa</taxon>
        <taxon>Cnidaria</taxon>
        <taxon>Hydrozoa</taxon>
        <taxon>Hydroidolina</taxon>
        <taxon>Anthoathecata</taxon>
        <taxon>Aplanulata</taxon>
        <taxon>Hydridae</taxon>
        <taxon>Hydra</taxon>
    </lineage>
</organism>
<dbReference type="InterPro" id="IPR029032">
    <property type="entry name" value="AhpD-like"/>
</dbReference>
<evidence type="ECO:0000313" key="4">
    <source>
        <dbReference type="EMBL" id="CDG66243.1"/>
    </source>
</evidence>
<dbReference type="EMBL" id="HAAD01000011">
    <property type="protein sequence ID" value="CDG66243.1"/>
    <property type="molecule type" value="mRNA"/>
</dbReference>
<dbReference type="OMA" id="ECSESEM"/>
<dbReference type="GO" id="GO:0005634">
    <property type="term" value="C:nucleus"/>
    <property type="evidence" value="ECO:0007669"/>
    <property type="project" value="InterPro"/>
</dbReference>
<dbReference type="GO" id="GO:1901031">
    <property type="term" value="P:regulation of response to reactive oxygen species"/>
    <property type="evidence" value="ECO:0007669"/>
    <property type="project" value="InterPro"/>
</dbReference>
<dbReference type="GO" id="GO:1990253">
    <property type="term" value="P:cellular response to leucine starvation"/>
    <property type="evidence" value="ECO:0007669"/>
    <property type="project" value="TreeGrafter"/>
</dbReference>
<dbReference type="OrthoDB" id="337464at2759"/>
<dbReference type="AlphaFoldDB" id="T2M1Y1"/>
<gene>
    <name evidence="4" type="primary">SESN1</name>
</gene>
<evidence type="ECO:0000256" key="1">
    <source>
        <dbReference type="ARBA" id="ARBA00004496"/>
    </source>
</evidence>
<dbReference type="GO" id="GO:0070728">
    <property type="term" value="F:L-leucine binding"/>
    <property type="evidence" value="ECO:0007669"/>
    <property type="project" value="TreeGrafter"/>
</dbReference>
<dbReference type="GO" id="GO:0016239">
    <property type="term" value="P:positive regulation of macroautophagy"/>
    <property type="evidence" value="ECO:0007669"/>
    <property type="project" value="TreeGrafter"/>
</dbReference>
<dbReference type="GO" id="GO:0016684">
    <property type="term" value="F:oxidoreductase activity, acting on peroxide as acceptor"/>
    <property type="evidence" value="ECO:0007669"/>
    <property type="project" value="TreeGrafter"/>
</dbReference>
<dbReference type="GO" id="GO:0071233">
    <property type="term" value="P:cellular response to L-leucine"/>
    <property type="evidence" value="ECO:0007669"/>
    <property type="project" value="TreeGrafter"/>
</dbReference>
<reference evidence="4" key="1">
    <citation type="journal article" date="2013" name="Genome Biol. Evol.">
        <title>Punctuated emergences of genetic and phenotypic innovations in eumetazoan, bilaterian, euteleostome, and hominidae ancestors.</title>
        <authorList>
            <person name="Wenger Y."/>
            <person name="Galliot B."/>
        </authorList>
    </citation>
    <scope>NUCLEOTIDE SEQUENCE</scope>
    <source>
        <tissue evidence="4">Whole animals</tissue>
    </source>
</reference>
<proteinExistence type="evidence at transcript level"/>
<evidence type="ECO:0000256" key="3">
    <source>
        <dbReference type="ARBA" id="ARBA00022490"/>
    </source>
</evidence>
<dbReference type="GO" id="GO:0005737">
    <property type="term" value="C:cytoplasm"/>
    <property type="evidence" value="ECO:0007669"/>
    <property type="project" value="UniProtKB-SubCell"/>
</dbReference>
<evidence type="ECO:0000256" key="2">
    <source>
        <dbReference type="ARBA" id="ARBA00008350"/>
    </source>
</evidence>
<dbReference type="KEGG" id="hmg:100201772"/>
<dbReference type="GO" id="GO:1904262">
    <property type="term" value="P:negative regulation of TORC1 signaling"/>
    <property type="evidence" value="ECO:0007669"/>
    <property type="project" value="TreeGrafter"/>
</dbReference>
<protein>
    <submittedName>
        <fullName evidence="4">Sestrin-1</fullName>
    </submittedName>
</protein>
<comment type="subcellular location">
    <subcellularLocation>
        <location evidence="1">Cytoplasm</location>
    </subcellularLocation>
</comment>
<comment type="similarity">
    <text evidence="2">Belongs to the sestrin family.</text>
</comment>
<dbReference type="PANTHER" id="PTHR12474:SF0">
    <property type="entry name" value="SESTRIN HOMOLOG"/>
    <property type="match status" value="1"/>
</dbReference>
<dbReference type="SUPFAM" id="SSF69118">
    <property type="entry name" value="AhpD-like"/>
    <property type="match status" value="1"/>
</dbReference>
<dbReference type="Pfam" id="PF04636">
    <property type="entry name" value="PA26"/>
    <property type="match status" value="1"/>
</dbReference>
<accession>T2M1Y1</accession>
<sequence length="547" mass="63795">MQHDYKIQLFFSPLQTKVSEPRKQFLDELEKLFNSEDDYFNYSLGYNSGFNVENNNVHIDRDKYLPVLLRLSLECPFQDVRESSSRILKKLESQGIRIPRCKYNGPSKFISETDCVPTNTNDEKIKNLFIDAYIVTGRISHVKQLLAYHTDYLTCFFQFETHLMNYDGPLPLDWRYFIGIMGASRHQCSSLIEGCEQMFLMNHGDPSWLNGLSNVPQKLKNLNKLNVILAHQPWLINENVMEILLNNQVSEDNWSKSELAQAIVILVHFQTLSGFVYGCGVAPEIDMHNGSTLRSMSVSETSSGTETITPTKLKANSFTYDGGSTAALLQKIQSVIDEQISSSQSEEDEQQEKLRQFKEVETKEFDEDTYDVVKESSNSFHKRYCDDSTYQEFAKRDKSIEVFRAHDYSWDEHGFSFINRLYPEFGDLLDKKFSCAHNLTYRTMGDHITNVDTSKFRLATWNYIHLLYGIFHDDYVYNEVNTLLEKSYKTYIKKVACFPEQITFLDYWECYTDMLASEKIHINLLVMESRMQAVLLYAFRYLTTYMK</sequence>
<dbReference type="InterPro" id="IPR006730">
    <property type="entry name" value="Sestrin"/>
</dbReference>